<dbReference type="EMBL" id="LUCM01005603">
    <property type="protein sequence ID" value="KAA0192563.1"/>
    <property type="molecule type" value="Genomic_DNA"/>
</dbReference>
<evidence type="ECO:0000256" key="1">
    <source>
        <dbReference type="SAM" id="MobiDB-lite"/>
    </source>
</evidence>
<proteinExistence type="predicted"/>
<organism evidence="2 3">
    <name type="scientific">Fasciolopsis buskii</name>
    <dbReference type="NCBI Taxonomy" id="27845"/>
    <lineage>
        <taxon>Eukaryota</taxon>
        <taxon>Metazoa</taxon>
        <taxon>Spiralia</taxon>
        <taxon>Lophotrochozoa</taxon>
        <taxon>Platyhelminthes</taxon>
        <taxon>Trematoda</taxon>
        <taxon>Digenea</taxon>
        <taxon>Plagiorchiida</taxon>
        <taxon>Echinostomata</taxon>
        <taxon>Echinostomatoidea</taxon>
        <taxon>Fasciolidae</taxon>
        <taxon>Fasciolopsis</taxon>
    </lineage>
</organism>
<feature type="non-terminal residue" evidence="2">
    <location>
        <position position="1"/>
    </location>
</feature>
<keyword evidence="3" id="KW-1185">Reference proteome</keyword>
<evidence type="ECO:0000313" key="2">
    <source>
        <dbReference type="EMBL" id="KAA0192563.1"/>
    </source>
</evidence>
<feature type="region of interest" description="Disordered" evidence="1">
    <location>
        <begin position="279"/>
        <end position="306"/>
    </location>
</feature>
<feature type="compositionally biased region" description="Polar residues" evidence="1">
    <location>
        <begin position="218"/>
        <end position="232"/>
    </location>
</feature>
<dbReference type="AlphaFoldDB" id="A0A8E0RW13"/>
<feature type="compositionally biased region" description="Polar residues" evidence="1">
    <location>
        <begin position="198"/>
        <end position="210"/>
    </location>
</feature>
<name>A0A8E0RW13_9TREM</name>
<feature type="compositionally biased region" description="Polar residues" evidence="1">
    <location>
        <begin position="286"/>
        <end position="301"/>
    </location>
</feature>
<gene>
    <name evidence="2" type="ORF">FBUS_02555</name>
</gene>
<feature type="region of interest" description="Disordered" evidence="1">
    <location>
        <begin position="198"/>
        <end position="256"/>
    </location>
</feature>
<dbReference type="Proteomes" id="UP000728185">
    <property type="component" value="Unassembled WGS sequence"/>
</dbReference>
<evidence type="ECO:0000313" key="3">
    <source>
        <dbReference type="Proteomes" id="UP000728185"/>
    </source>
</evidence>
<accession>A0A8E0RW13</accession>
<protein>
    <submittedName>
        <fullName evidence="2">Uncharacterized protein</fullName>
    </submittedName>
</protein>
<sequence>NLITSHSLCSSLDLSGWDADPSKRPNFTDLCTVMEELGQNPSRYLFITVRIKAQQRARTSRSVSDEALEFLTNTLSTCPSTQTMENSVTTTTTTPVADSSTETEYMQMQFEWMRTLYVNSRMTSFPKCVQNLIDNNYTYLVQQTPLLSTARSENLSQQTATQPYGTLVMNPNGKTGCDSVTRPQSLTLPVPVQCELNNENSRKLTTNSLNLRKRQPKPTEQTMPHTPTSVSGASEEARINPYRSSSLPTTPGHLEPVEEEDTPFLTDHINEVATVLEHDENPVDRSAQNNSFVRPDSQTEGDPNVSGCITYVRLEDYLEPRSQTN</sequence>
<reference evidence="2" key="1">
    <citation type="submission" date="2019-05" db="EMBL/GenBank/DDBJ databases">
        <title>Annotation for the trematode Fasciolopsis buski.</title>
        <authorList>
            <person name="Choi Y.-J."/>
        </authorList>
    </citation>
    <scope>NUCLEOTIDE SEQUENCE</scope>
    <source>
        <strain evidence="2">HT</strain>
        <tissue evidence="2">Whole worm</tissue>
    </source>
</reference>
<comment type="caution">
    <text evidence="2">The sequence shown here is derived from an EMBL/GenBank/DDBJ whole genome shotgun (WGS) entry which is preliminary data.</text>
</comment>